<evidence type="ECO:0000256" key="2">
    <source>
        <dbReference type="SAM" id="Phobius"/>
    </source>
</evidence>
<gene>
    <name evidence="3" type="ORF">NEOLI_000398</name>
</gene>
<dbReference type="Proteomes" id="UP000186594">
    <property type="component" value="Unassembled WGS sequence"/>
</dbReference>
<proteinExistence type="predicted"/>
<sequence>MVTPGFNQFEESHPPSSYFPSGITPPIVLDNSRYLSSPFRPIKETIPHSPLISRVQVFETPTPRGVTSPSPVTTTLLAVMNLLRCTLYFYGIALLVLALSVMWVVFVAGPMGSARFILEKFGYQDVPIVQLINAFQRGYNPDNLGAKSRTTSPSTIGSLTRMLFQRQKDQVKENPQNDVPVSNRRKDYTKRKTRVRLPTQGPTLRSWKLQGDTNYKSKKQVYHI</sequence>
<evidence type="ECO:0000313" key="4">
    <source>
        <dbReference type="Proteomes" id="UP000186594"/>
    </source>
</evidence>
<name>A0A1U7LUX9_NEOID</name>
<keyword evidence="2" id="KW-1133">Transmembrane helix</keyword>
<keyword evidence="4" id="KW-1185">Reference proteome</keyword>
<dbReference type="EMBL" id="LXFE01000206">
    <property type="protein sequence ID" value="OLL26321.1"/>
    <property type="molecule type" value="Genomic_DNA"/>
</dbReference>
<keyword evidence="2" id="KW-0812">Transmembrane</keyword>
<dbReference type="AlphaFoldDB" id="A0A1U7LUX9"/>
<keyword evidence="2" id="KW-0472">Membrane</keyword>
<organism evidence="3 4">
    <name type="scientific">Neolecta irregularis (strain DAH-3)</name>
    <dbReference type="NCBI Taxonomy" id="1198029"/>
    <lineage>
        <taxon>Eukaryota</taxon>
        <taxon>Fungi</taxon>
        <taxon>Dikarya</taxon>
        <taxon>Ascomycota</taxon>
        <taxon>Taphrinomycotina</taxon>
        <taxon>Neolectales</taxon>
        <taxon>Neolectaceae</taxon>
        <taxon>Neolecta</taxon>
    </lineage>
</organism>
<feature type="transmembrane region" description="Helical" evidence="2">
    <location>
        <begin position="87"/>
        <end position="108"/>
    </location>
</feature>
<comment type="caution">
    <text evidence="3">The sequence shown here is derived from an EMBL/GenBank/DDBJ whole genome shotgun (WGS) entry which is preliminary data.</text>
</comment>
<accession>A0A1U7LUX9</accession>
<evidence type="ECO:0000256" key="1">
    <source>
        <dbReference type="SAM" id="MobiDB-lite"/>
    </source>
</evidence>
<evidence type="ECO:0000313" key="3">
    <source>
        <dbReference type="EMBL" id="OLL26321.1"/>
    </source>
</evidence>
<feature type="region of interest" description="Disordered" evidence="1">
    <location>
        <begin position="169"/>
        <end position="188"/>
    </location>
</feature>
<protein>
    <submittedName>
        <fullName evidence="3">Uncharacterized protein</fullName>
    </submittedName>
</protein>
<reference evidence="3 4" key="1">
    <citation type="submission" date="2016-04" db="EMBL/GenBank/DDBJ databases">
        <title>Evolutionary innovation and constraint leading to complex multicellularity in the Ascomycota.</title>
        <authorList>
            <person name="Cisse O."/>
            <person name="Nguyen A."/>
            <person name="Hewitt D.A."/>
            <person name="Jedd G."/>
            <person name="Stajich J.E."/>
        </authorList>
    </citation>
    <scope>NUCLEOTIDE SEQUENCE [LARGE SCALE GENOMIC DNA]</scope>
    <source>
        <strain evidence="3 4">DAH-3</strain>
    </source>
</reference>